<accession>A0A4S4CXU3</accession>
<dbReference type="PRINTS" id="PR00081">
    <property type="entry name" value="GDHRDH"/>
</dbReference>
<dbReference type="GO" id="GO:0016491">
    <property type="term" value="F:oxidoreductase activity"/>
    <property type="evidence" value="ECO:0007669"/>
    <property type="project" value="UniProtKB-KW"/>
</dbReference>
<evidence type="ECO:0000313" key="5">
    <source>
        <dbReference type="Proteomes" id="UP000306102"/>
    </source>
</evidence>
<keyword evidence="2" id="KW-0521">NADP</keyword>
<evidence type="ECO:0008006" key="6">
    <source>
        <dbReference type="Google" id="ProtNLM"/>
    </source>
</evidence>
<protein>
    <recommendedName>
        <fullName evidence="6">(+)-neomenthol dehydrogenase</fullName>
    </recommendedName>
</protein>
<dbReference type="PANTHER" id="PTHR43490:SF98">
    <property type="entry name" value="OS02G0640600 PROTEIN"/>
    <property type="match status" value="1"/>
</dbReference>
<organism evidence="4 5">
    <name type="scientific">Camellia sinensis var. sinensis</name>
    <name type="common">China tea</name>
    <dbReference type="NCBI Taxonomy" id="542762"/>
    <lineage>
        <taxon>Eukaryota</taxon>
        <taxon>Viridiplantae</taxon>
        <taxon>Streptophyta</taxon>
        <taxon>Embryophyta</taxon>
        <taxon>Tracheophyta</taxon>
        <taxon>Spermatophyta</taxon>
        <taxon>Magnoliopsida</taxon>
        <taxon>eudicotyledons</taxon>
        <taxon>Gunneridae</taxon>
        <taxon>Pentapetalae</taxon>
        <taxon>asterids</taxon>
        <taxon>Ericales</taxon>
        <taxon>Theaceae</taxon>
        <taxon>Camellia</taxon>
    </lineage>
</organism>
<reference evidence="4 5" key="1">
    <citation type="journal article" date="2018" name="Proc. Natl. Acad. Sci. U.S.A.">
        <title>Draft genome sequence of Camellia sinensis var. sinensis provides insights into the evolution of the tea genome and tea quality.</title>
        <authorList>
            <person name="Wei C."/>
            <person name="Yang H."/>
            <person name="Wang S."/>
            <person name="Zhao J."/>
            <person name="Liu C."/>
            <person name="Gao L."/>
            <person name="Xia E."/>
            <person name="Lu Y."/>
            <person name="Tai Y."/>
            <person name="She G."/>
            <person name="Sun J."/>
            <person name="Cao H."/>
            <person name="Tong W."/>
            <person name="Gao Q."/>
            <person name="Li Y."/>
            <person name="Deng W."/>
            <person name="Jiang X."/>
            <person name="Wang W."/>
            <person name="Chen Q."/>
            <person name="Zhang S."/>
            <person name="Li H."/>
            <person name="Wu J."/>
            <person name="Wang P."/>
            <person name="Li P."/>
            <person name="Shi C."/>
            <person name="Zheng F."/>
            <person name="Jian J."/>
            <person name="Huang B."/>
            <person name="Shan D."/>
            <person name="Shi M."/>
            <person name="Fang C."/>
            <person name="Yue Y."/>
            <person name="Li F."/>
            <person name="Li D."/>
            <person name="Wei S."/>
            <person name="Han B."/>
            <person name="Jiang C."/>
            <person name="Yin Y."/>
            <person name="Xia T."/>
            <person name="Zhang Z."/>
            <person name="Bennetzen J.L."/>
            <person name="Zhao S."/>
            <person name="Wan X."/>
        </authorList>
    </citation>
    <scope>NUCLEOTIDE SEQUENCE [LARGE SCALE GENOMIC DNA]</scope>
    <source>
        <strain evidence="5">cv. Shuchazao</strain>
        <tissue evidence="4">Leaf</tissue>
    </source>
</reference>
<name>A0A4S4CXU3_CAMSN</name>
<sequence>MKDWDALKSTDTADPRLLNKWKEVMTQNYELTDEYLQTNYYGAKRMIEALIPLLQLSDSPRIVNVSSSMGKLKEWAKEVLNDAESLKEERIDKVLNEFLKDFKEGSLESKGWPMFLSTYTLSKAAMNAYPRFQAKKYPTFRINCVCPGYVKTDINNNNGILSTEQSAECPVKPALLLDEGPSGLFFVCNELSSFE</sequence>
<keyword evidence="5" id="KW-1185">Reference proteome</keyword>
<dbReference type="STRING" id="542762.A0A4S4CXU3"/>
<dbReference type="GO" id="GO:0016020">
    <property type="term" value="C:membrane"/>
    <property type="evidence" value="ECO:0007669"/>
    <property type="project" value="TreeGrafter"/>
</dbReference>
<dbReference type="AlphaFoldDB" id="A0A4S4CXU3"/>
<dbReference type="Gene3D" id="3.40.50.720">
    <property type="entry name" value="NAD(P)-binding Rossmann-like Domain"/>
    <property type="match status" value="1"/>
</dbReference>
<dbReference type="InterPro" id="IPR002347">
    <property type="entry name" value="SDR_fam"/>
</dbReference>
<proteinExistence type="inferred from homology"/>
<comment type="similarity">
    <text evidence="1">Belongs to the short-chain dehydrogenases/reductases (SDR) family.</text>
</comment>
<keyword evidence="3" id="KW-0560">Oxidoreductase</keyword>
<gene>
    <name evidence="4" type="ORF">TEA_015562</name>
</gene>
<comment type="caution">
    <text evidence="4">The sequence shown here is derived from an EMBL/GenBank/DDBJ whole genome shotgun (WGS) entry which is preliminary data.</text>
</comment>
<evidence type="ECO:0000313" key="4">
    <source>
        <dbReference type="EMBL" id="THF94700.1"/>
    </source>
</evidence>
<dbReference type="Proteomes" id="UP000306102">
    <property type="component" value="Unassembled WGS sequence"/>
</dbReference>
<dbReference type="PANTHER" id="PTHR43490">
    <property type="entry name" value="(+)-NEOMENTHOL DEHYDROGENASE"/>
    <property type="match status" value="1"/>
</dbReference>
<evidence type="ECO:0000256" key="1">
    <source>
        <dbReference type="ARBA" id="ARBA00006484"/>
    </source>
</evidence>
<evidence type="ECO:0000256" key="2">
    <source>
        <dbReference type="ARBA" id="ARBA00022857"/>
    </source>
</evidence>
<evidence type="ECO:0000256" key="3">
    <source>
        <dbReference type="ARBA" id="ARBA00023002"/>
    </source>
</evidence>
<dbReference type="InterPro" id="IPR036291">
    <property type="entry name" value="NAD(P)-bd_dom_sf"/>
</dbReference>
<dbReference type="SUPFAM" id="SSF51735">
    <property type="entry name" value="NAD(P)-binding Rossmann-fold domains"/>
    <property type="match status" value="1"/>
</dbReference>
<dbReference type="EMBL" id="SDRB02013566">
    <property type="protein sequence ID" value="THF94700.1"/>
    <property type="molecule type" value="Genomic_DNA"/>
</dbReference>